<keyword evidence="1" id="KW-0732">Signal</keyword>
<dbReference type="Pfam" id="PF03724">
    <property type="entry name" value="META"/>
    <property type="match status" value="1"/>
</dbReference>
<organism evidence="3 4">
    <name type="scientific">Polynucleobacter victoriensis</name>
    <dbReference type="NCBI Taxonomy" id="2049319"/>
    <lineage>
        <taxon>Bacteria</taxon>
        <taxon>Pseudomonadati</taxon>
        <taxon>Pseudomonadota</taxon>
        <taxon>Betaproteobacteria</taxon>
        <taxon>Burkholderiales</taxon>
        <taxon>Burkholderiaceae</taxon>
        <taxon>Polynucleobacter</taxon>
    </lineage>
</organism>
<evidence type="ECO:0000259" key="2">
    <source>
        <dbReference type="Pfam" id="PF03724"/>
    </source>
</evidence>
<dbReference type="InterPro" id="IPR038670">
    <property type="entry name" value="HslJ-like_sf"/>
</dbReference>
<evidence type="ECO:0000313" key="3">
    <source>
        <dbReference type="EMBL" id="SNC60992.1"/>
    </source>
</evidence>
<feature type="chain" id="PRO_5012374725" evidence="1">
    <location>
        <begin position="28"/>
        <end position="163"/>
    </location>
</feature>
<reference evidence="3 4" key="1">
    <citation type="submission" date="2017-06" db="EMBL/GenBank/DDBJ databases">
        <authorList>
            <person name="Kim H.J."/>
            <person name="Triplett B.A."/>
        </authorList>
    </citation>
    <scope>NUCLEOTIDE SEQUENCE [LARGE SCALE GENOMIC DNA]</scope>
    <source>
        <strain evidence="3 4">MWH-VicM1</strain>
    </source>
</reference>
<sequence length="163" mass="18075">MTNLPRTPLFLGFWGLACLFLSSCAQVMPTCNAVSAPPTRDMAGSQWQLIRWHYTSPNDGKNRLRSIPHSENTAAITLSISPDGKSVSGFAGCNRFTAQVAPSDWGFLMEKVAGTRKACGSQIDELEYKFLSYLADYRTMVRDGDRLLIMTRDGEVLSFALRN</sequence>
<dbReference type="InterPro" id="IPR005184">
    <property type="entry name" value="DUF306_Meta_HslJ"/>
</dbReference>
<accession>A0A212T4L4</accession>
<dbReference type="Gene3D" id="2.40.128.270">
    <property type="match status" value="1"/>
</dbReference>
<dbReference type="RefSeq" id="WP_088812249.1">
    <property type="nucleotide sequence ID" value="NZ_FYEX01000001.1"/>
</dbReference>
<dbReference type="Proteomes" id="UP000197215">
    <property type="component" value="Unassembled WGS sequence"/>
</dbReference>
<evidence type="ECO:0000256" key="1">
    <source>
        <dbReference type="SAM" id="SignalP"/>
    </source>
</evidence>
<dbReference type="OrthoDB" id="423130at2"/>
<feature type="domain" description="DUF306" evidence="2">
    <location>
        <begin position="41"/>
        <end position="159"/>
    </location>
</feature>
<dbReference type="EMBL" id="FYEX01000001">
    <property type="protein sequence ID" value="SNC60992.1"/>
    <property type="molecule type" value="Genomic_DNA"/>
</dbReference>
<feature type="signal peptide" evidence="1">
    <location>
        <begin position="1"/>
        <end position="27"/>
    </location>
</feature>
<keyword evidence="4" id="KW-1185">Reference proteome</keyword>
<dbReference type="PROSITE" id="PS51257">
    <property type="entry name" value="PROKAR_LIPOPROTEIN"/>
    <property type="match status" value="1"/>
</dbReference>
<protein>
    <submittedName>
        <fullName evidence="3">Heat shock protein HslJ</fullName>
    </submittedName>
</protein>
<gene>
    <name evidence="3" type="ORF">SAMN06295916_0388</name>
</gene>
<evidence type="ECO:0000313" key="4">
    <source>
        <dbReference type="Proteomes" id="UP000197215"/>
    </source>
</evidence>
<dbReference type="InterPro" id="IPR053147">
    <property type="entry name" value="Hsp_HslJ-like"/>
</dbReference>
<dbReference type="AlphaFoldDB" id="A0A212T4L4"/>
<name>A0A212T4L4_9BURK</name>
<dbReference type="PANTHER" id="PTHR35535">
    <property type="entry name" value="HEAT SHOCK PROTEIN HSLJ"/>
    <property type="match status" value="1"/>
</dbReference>
<keyword evidence="3" id="KW-0346">Stress response</keyword>
<dbReference type="PANTHER" id="PTHR35535:SF2">
    <property type="entry name" value="DUF306 DOMAIN-CONTAINING PROTEIN"/>
    <property type="match status" value="1"/>
</dbReference>
<proteinExistence type="predicted"/>